<dbReference type="PANTHER" id="PTHR37691">
    <property type="entry name" value="BLR3518 PROTEIN"/>
    <property type="match status" value="1"/>
</dbReference>
<dbReference type="EMBL" id="FPHL01000031">
    <property type="protein sequence ID" value="SFV62802.1"/>
    <property type="molecule type" value="Genomic_DNA"/>
</dbReference>
<organism evidence="1">
    <name type="scientific">hydrothermal vent metagenome</name>
    <dbReference type="NCBI Taxonomy" id="652676"/>
    <lineage>
        <taxon>unclassified sequences</taxon>
        <taxon>metagenomes</taxon>
        <taxon>ecological metagenomes</taxon>
    </lineage>
</organism>
<dbReference type="SUPFAM" id="SSF75169">
    <property type="entry name" value="DsrEFH-like"/>
    <property type="match status" value="1"/>
</dbReference>
<gene>
    <name evidence="1" type="ORF">MNB_SV-10-189</name>
</gene>
<dbReference type="Pfam" id="PF02635">
    <property type="entry name" value="DsrE"/>
    <property type="match status" value="1"/>
</dbReference>
<sequence>MKKTVSLLITIIMSTSILSANNETGVKKALYDLTTGNIKVLKKKLIHNIISNTEYYKSKKEQFKVRVVVHGDAYKFFMKDLNNTAYAFQPAVVNNKKTLKKALNELVNLYHVEFWVCGAGMKHHHLKKEAFYPFITVVHNAMTGLIDAQNDGYAYVPIAK</sequence>
<dbReference type="Gene3D" id="3.40.1260.10">
    <property type="entry name" value="DsrEFH-like"/>
    <property type="match status" value="1"/>
</dbReference>
<dbReference type="InterPro" id="IPR003787">
    <property type="entry name" value="Sulphur_relay_DsrE/F-like"/>
</dbReference>
<dbReference type="InterPro" id="IPR027396">
    <property type="entry name" value="DsrEFH-like"/>
</dbReference>
<accession>A0A1W1CAQ5</accession>
<reference evidence="1" key="1">
    <citation type="submission" date="2016-10" db="EMBL/GenBank/DDBJ databases">
        <authorList>
            <person name="de Groot N.N."/>
        </authorList>
    </citation>
    <scope>NUCLEOTIDE SEQUENCE</scope>
</reference>
<dbReference type="PANTHER" id="PTHR37691:SF1">
    <property type="entry name" value="BLR3518 PROTEIN"/>
    <property type="match status" value="1"/>
</dbReference>
<name>A0A1W1CAQ5_9ZZZZ</name>
<dbReference type="AlphaFoldDB" id="A0A1W1CAQ5"/>
<evidence type="ECO:0000313" key="1">
    <source>
        <dbReference type="EMBL" id="SFV62802.1"/>
    </source>
</evidence>
<proteinExistence type="predicted"/>
<protein>
    <submittedName>
        <fullName evidence="1">Uncharacterized protein</fullName>
    </submittedName>
</protein>